<dbReference type="GO" id="GO:0004674">
    <property type="term" value="F:protein serine/threonine kinase activity"/>
    <property type="evidence" value="ECO:0007669"/>
    <property type="project" value="UniProtKB-KW"/>
</dbReference>
<evidence type="ECO:0000256" key="7">
    <source>
        <dbReference type="ARBA" id="ARBA00047899"/>
    </source>
</evidence>
<evidence type="ECO:0000313" key="11">
    <source>
        <dbReference type="Proteomes" id="UP000245771"/>
    </source>
</evidence>
<dbReference type="SMART" id="SM00219">
    <property type="entry name" value="TyrKc"/>
    <property type="match status" value="1"/>
</dbReference>
<evidence type="ECO:0000256" key="5">
    <source>
        <dbReference type="ARBA" id="ARBA00022777"/>
    </source>
</evidence>
<dbReference type="InParanoid" id="A0A316V6Y3"/>
<gene>
    <name evidence="10" type="ORF">FA14DRAFT_110434</name>
</gene>
<evidence type="ECO:0000256" key="1">
    <source>
        <dbReference type="ARBA" id="ARBA00008874"/>
    </source>
</evidence>
<dbReference type="GeneID" id="37017695"/>
<comment type="similarity">
    <text evidence="1">Belongs to the protein kinase superfamily. STE Ser/Thr protein kinase family. STE20 subfamily.</text>
</comment>
<dbReference type="RefSeq" id="XP_025353588.1">
    <property type="nucleotide sequence ID" value="XM_025495914.1"/>
</dbReference>
<evidence type="ECO:0000256" key="6">
    <source>
        <dbReference type="ARBA" id="ARBA00022840"/>
    </source>
</evidence>
<dbReference type="InterPro" id="IPR050629">
    <property type="entry name" value="STE20/SPS1-PAK"/>
</dbReference>
<dbReference type="GO" id="GO:0005524">
    <property type="term" value="F:ATP binding"/>
    <property type="evidence" value="ECO:0007669"/>
    <property type="project" value="UniProtKB-KW"/>
</dbReference>
<evidence type="ECO:0000256" key="3">
    <source>
        <dbReference type="ARBA" id="ARBA00022679"/>
    </source>
</evidence>
<dbReference type="Proteomes" id="UP000245771">
    <property type="component" value="Unassembled WGS sequence"/>
</dbReference>
<dbReference type="InterPro" id="IPR020635">
    <property type="entry name" value="Tyr_kinase_cat_dom"/>
</dbReference>
<keyword evidence="3" id="KW-0808">Transferase</keyword>
<dbReference type="InterPro" id="IPR008266">
    <property type="entry name" value="Tyr_kinase_AS"/>
</dbReference>
<dbReference type="InterPro" id="IPR000719">
    <property type="entry name" value="Prot_kinase_dom"/>
</dbReference>
<proteinExistence type="inferred from homology"/>
<organism evidence="10 11">
    <name type="scientific">Meira miltonrushii</name>
    <dbReference type="NCBI Taxonomy" id="1280837"/>
    <lineage>
        <taxon>Eukaryota</taxon>
        <taxon>Fungi</taxon>
        <taxon>Dikarya</taxon>
        <taxon>Basidiomycota</taxon>
        <taxon>Ustilaginomycotina</taxon>
        <taxon>Exobasidiomycetes</taxon>
        <taxon>Exobasidiales</taxon>
        <taxon>Brachybasidiaceae</taxon>
        <taxon>Meira</taxon>
    </lineage>
</organism>
<keyword evidence="5 10" id="KW-0418">Kinase</keyword>
<evidence type="ECO:0000259" key="9">
    <source>
        <dbReference type="PROSITE" id="PS50011"/>
    </source>
</evidence>
<keyword evidence="2" id="KW-0723">Serine/threonine-protein kinase</keyword>
<dbReference type="PROSITE" id="PS00109">
    <property type="entry name" value="PROTEIN_KINASE_TYR"/>
    <property type="match status" value="1"/>
</dbReference>
<name>A0A316V6Y3_9BASI</name>
<keyword evidence="11" id="KW-1185">Reference proteome</keyword>
<evidence type="ECO:0000256" key="4">
    <source>
        <dbReference type="ARBA" id="ARBA00022741"/>
    </source>
</evidence>
<dbReference type="STRING" id="1280837.A0A316V6Y3"/>
<dbReference type="Pfam" id="PF00069">
    <property type="entry name" value="Pkinase"/>
    <property type="match status" value="1"/>
</dbReference>
<keyword evidence="6" id="KW-0067">ATP-binding</keyword>
<dbReference type="InterPro" id="IPR011009">
    <property type="entry name" value="Kinase-like_dom_sf"/>
</dbReference>
<dbReference type="SUPFAM" id="SSF56112">
    <property type="entry name" value="Protein kinase-like (PK-like)"/>
    <property type="match status" value="1"/>
</dbReference>
<evidence type="ECO:0000256" key="2">
    <source>
        <dbReference type="ARBA" id="ARBA00022527"/>
    </source>
</evidence>
<dbReference type="GO" id="GO:0004713">
    <property type="term" value="F:protein tyrosine kinase activity"/>
    <property type="evidence" value="ECO:0007669"/>
    <property type="project" value="InterPro"/>
</dbReference>
<dbReference type="OrthoDB" id="248923at2759"/>
<dbReference type="PROSITE" id="PS50011">
    <property type="entry name" value="PROTEIN_KINASE_DOM"/>
    <property type="match status" value="1"/>
</dbReference>
<reference evidence="10 11" key="1">
    <citation type="journal article" date="2018" name="Mol. Biol. Evol.">
        <title>Broad Genomic Sampling Reveals a Smut Pathogenic Ancestry of the Fungal Clade Ustilaginomycotina.</title>
        <authorList>
            <person name="Kijpornyongpan T."/>
            <person name="Mondo S.J."/>
            <person name="Barry K."/>
            <person name="Sandor L."/>
            <person name="Lee J."/>
            <person name="Lipzen A."/>
            <person name="Pangilinan J."/>
            <person name="LaButti K."/>
            <person name="Hainaut M."/>
            <person name="Henrissat B."/>
            <person name="Grigoriev I.V."/>
            <person name="Spatafora J.W."/>
            <person name="Aime M.C."/>
        </authorList>
    </citation>
    <scope>NUCLEOTIDE SEQUENCE [LARGE SCALE GENOMIC DNA]</scope>
    <source>
        <strain evidence="10 11">MCA 3882</strain>
    </source>
</reference>
<accession>A0A316V6Y3</accession>
<dbReference type="Gene3D" id="1.10.510.10">
    <property type="entry name" value="Transferase(Phosphotransferase) domain 1"/>
    <property type="match status" value="1"/>
</dbReference>
<dbReference type="PANTHER" id="PTHR48012">
    <property type="entry name" value="STERILE20-LIKE KINASE, ISOFORM B-RELATED"/>
    <property type="match status" value="1"/>
</dbReference>
<comment type="catalytic activity">
    <reaction evidence="7">
        <text>L-threonyl-[protein] + ATP = O-phospho-L-threonyl-[protein] + ADP + H(+)</text>
        <dbReference type="Rhea" id="RHEA:46608"/>
        <dbReference type="Rhea" id="RHEA-COMP:11060"/>
        <dbReference type="Rhea" id="RHEA-COMP:11605"/>
        <dbReference type="ChEBI" id="CHEBI:15378"/>
        <dbReference type="ChEBI" id="CHEBI:30013"/>
        <dbReference type="ChEBI" id="CHEBI:30616"/>
        <dbReference type="ChEBI" id="CHEBI:61977"/>
        <dbReference type="ChEBI" id="CHEBI:456216"/>
        <dbReference type="EC" id="2.7.11.1"/>
    </reaction>
</comment>
<dbReference type="AlphaFoldDB" id="A0A316V6Y3"/>
<evidence type="ECO:0000313" key="10">
    <source>
        <dbReference type="EMBL" id="PWN33286.1"/>
    </source>
</evidence>
<sequence length="165" mass="18314">MNEHHMARIFGDICLAMHHIHSKGIVHRDVRSDNILLTSDGKAKLTDFTHATSLSLNEKRSSVVGTAYWMAPEVIKAEPYDQKADIWSLGAVLYELAEGIPPRVEFPALRAITLTVQLGLPALQDPQKYSRALKECLAWCSELQPENRPSADMILEGEFVACASS</sequence>
<protein>
    <submittedName>
        <fullName evidence="10">Kinase-like protein</fullName>
    </submittedName>
</protein>
<dbReference type="GO" id="GO:0005737">
    <property type="term" value="C:cytoplasm"/>
    <property type="evidence" value="ECO:0007669"/>
    <property type="project" value="TreeGrafter"/>
</dbReference>
<dbReference type="EMBL" id="KZ819604">
    <property type="protein sequence ID" value="PWN33286.1"/>
    <property type="molecule type" value="Genomic_DNA"/>
</dbReference>
<comment type="catalytic activity">
    <reaction evidence="8">
        <text>L-seryl-[protein] + ATP = O-phospho-L-seryl-[protein] + ADP + H(+)</text>
        <dbReference type="Rhea" id="RHEA:17989"/>
        <dbReference type="Rhea" id="RHEA-COMP:9863"/>
        <dbReference type="Rhea" id="RHEA-COMP:11604"/>
        <dbReference type="ChEBI" id="CHEBI:15378"/>
        <dbReference type="ChEBI" id="CHEBI:29999"/>
        <dbReference type="ChEBI" id="CHEBI:30616"/>
        <dbReference type="ChEBI" id="CHEBI:83421"/>
        <dbReference type="ChEBI" id="CHEBI:456216"/>
        <dbReference type="EC" id="2.7.11.1"/>
    </reaction>
</comment>
<evidence type="ECO:0000256" key="8">
    <source>
        <dbReference type="ARBA" id="ARBA00048679"/>
    </source>
</evidence>
<feature type="non-terminal residue" evidence="10">
    <location>
        <position position="165"/>
    </location>
</feature>
<dbReference type="PANTHER" id="PTHR48012:SF10">
    <property type="entry name" value="FI20177P1"/>
    <property type="match status" value="1"/>
</dbReference>
<feature type="domain" description="Protein kinase" evidence="9">
    <location>
        <begin position="1"/>
        <end position="160"/>
    </location>
</feature>
<keyword evidence="4" id="KW-0547">Nucleotide-binding</keyword>